<feature type="transmembrane region" description="Helical" evidence="4">
    <location>
        <begin position="177"/>
        <end position="200"/>
    </location>
</feature>
<comment type="cofactor">
    <cofactor evidence="1">
        <name>Zn(2+)</name>
        <dbReference type="ChEBI" id="CHEBI:29105"/>
    </cofactor>
</comment>
<organism evidence="8 10">
    <name type="scientific">Leptospira perolatii</name>
    <dbReference type="NCBI Taxonomy" id="2023191"/>
    <lineage>
        <taxon>Bacteria</taxon>
        <taxon>Pseudomonadati</taxon>
        <taxon>Spirochaetota</taxon>
        <taxon>Spirochaetia</taxon>
        <taxon>Leptospirales</taxon>
        <taxon>Leptospiraceae</taxon>
        <taxon>Leptospira</taxon>
    </lineage>
</organism>
<name>A0A2M9ZK61_9LEPT</name>
<dbReference type="Proteomes" id="UP000231990">
    <property type="component" value="Unassembled WGS sequence"/>
</dbReference>
<proteinExistence type="predicted"/>
<evidence type="ECO:0000256" key="3">
    <source>
        <dbReference type="ARBA" id="ARBA00022833"/>
    </source>
</evidence>
<keyword evidence="4" id="KW-0472">Membrane</keyword>
<dbReference type="SUPFAM" id="SSF50129">
    <property type="entry name" value="GroES-like"/>
    <property type="match status" value="1"/>
</dbReference>
<evidence type="ECO:0000256" key="2">
    <source>
        <dbReference type="ARBA" id="ARBA00022723"/>
    </source>
</evidence>
<evidence type="ECO:0000313" key="7">
    <source>
        <dbReference type="EMBL" id="PJZ69320.1"/>
    </source>
</evidence>
<protein>
    <submittedName>
        <fullName evidence="8">Alcohol dehydrogenase</fullName>
    </submittedName>
</protein>
<comment type="caution">
    <text evidence="8">The sequence shown here is derived from an EMBL/GenBank/DDBJ whole genome shotgun (WGS) entry which is preliminary data.</text>
</comment>
<evidence type="ECO:0000313" key="10">
    <source>
        <dbReference type="Proteomes" id="UP000231990"/>
    </source>
</evidence>
<evidence type="ECO:0000313" key="8">
    <source>
        <dbReference type="EMBL" id="PJZ72455.1"/>
    </source>
</evidence>
<dbReference type="Proteomes" id="UP000231962">
    <property type="component" value="Unassembled WGS sequence"/>
</dbReference>
<dbReference type="Gene3D" id="3.40.50.720">
    <property type="entry name" value="NAD(P)-binding Rossmann-like Domain"/>
    <property type="match status" value="1"/>
</dbReference>
<evidence type="ECO:0000259" key="6">
    <source>
        <dbReference type="Pfam" id="PF08240"/>
    </source>
</evidence>
<evidence type="ECO:0000256" key="4">
    <source>
        <dbReference type="SAM" id="Phobius"/>
    </source>
</evidence>
<dbReference type="EMBL" id="NPDZ01000009">
    <property type="protein sequence ID" value="PJZ72455.1"/>
    <property type="molecule type" value="Genomic_DNA"/>
</dbReference>
<dbReference type="RefSeq" id="WP_100714134.1">
    <property type="nucleotide sequence ID" value="NZ_NPDY01000010.1"/>
</dbReference>
<dbReference type="Pfam" id="PF08240">
    <property type="entry name" value="ADH_N"/>
    <property type="match status" value="1"/>
</dbReference>
<dbReference type="PANTHER" id="PTHR42813">
    <property type="entry name" value="ZINC-TYPE ALCOHOL DEHYDROGENASE-LIKE"/>
    <property type="match status" value="1"/>
</dbReference>
<reference evidence="9 10" key="1">
    <citation type="submission" date="2017-07" db="EMBL/GenBank/DDBJ databases">
        <title>Leptospira spp. isolated from tropical soils.</title>
        <authorList>
            <person name="Thibeaux R."/>
            <person name="Iraola G."/>
            <person name="Ferres I."/>
            <person name="Bierque E."/>
            <person name="Girault D."/>
            <person name="Soupe-Gilbert M.-E."/>
            <person name="Picardeau M."/>
            <person name="Goarant C."/>
        </authorList>
    </citation>
    <scope>NUCLEOTIDE SEQUENCE [LARGE SCALE GENOMIC DNA]</scope>
    <source>
        <strain evidence="8 10">FH1-B-B1</strain>
        <strain evidence="7 9">FH1-B-C1</strain>
    </source>
</reference>
<dbReference type="SUPFAM" id="SSF51735">
    <property type="entry name" value="NAD(P)-binding Rossmann-fold domains"/>
    <property type="match status" value="1"/>
</dbReference>
<dbReference type="PANTHER" id="PTHR42813:SF7">
    <property type="entry name" value="ALCOHOL DEHYDROGENASE (ZN-DEPENDENT)-RELATED"/>
    <property type="match status" value="1"/>
</dbReference>
<dbReference type="Pfam" id="PF00107">
    <property type="entry name" value="ADH_zinc_N"/>
    <property type="match status" value="1"/>
</dbReference>
<dbReference type="AlphaFoldDB" id="A0A2M9ZK61"/>
<feature type="domain" description="Alcohol dehydrogenase-like C-terminal" evidence="5">
    <location>
        <begin position="187"/>
        <end position="304"/>
    </location>
</feature>
<evidence type="ECO:0000259" key="5">
    <source>
        <dbReference type="Pfam" id="PF00107"/>
    </source>
</evidence>
<keyword evidence="4" id="KW-1133">Transmembrane helix</keyword>
<dbReference type="EMBL" id="NPDY01000010">
    <property type="protein sequence ID" value="PJZ69320.1"/>
    <property type="molecule type" value="Genomic_DNA"/>
</dbReference>
<dbReference type="InterPro" id="IPR013149">
    <property type="entry name" value="ADH-like_C"/>
</dbReference>
<evidence type="ECO:0000256" key="1">
    <source>
        <dbReference type="ARBA" id="ARBA00001947"/>
    </source>
</evidence>
<sequence>MQQLRFVKRNKLEWAEVPDPKITDLNQALVKPIAVSRCDLDIPILRGFTMFRPPFPVGHEFVGEIVSTSEELAAEFPKGTRVIIPFQISCGHCHSCESGQSKSCSTVSPLSAYGMGKGAKEFGGALSDLVLVPYAKQMLVPFSNKTDPVAIASINDNLVESWKLAGVHLKQNKNQRILILGGYAYSIGLYTAALAVHMGASEVVYADNNSKRLELAASYGAKVQEISEFPKSLGKFDIVADASGTLEGWNCGLKSLEIDGNFGCASIFWTNSVPIPYLDLYNNGANIKLGRVRSREWIPEILREVEQNGFDPSKVVTKKASWSDAAEAFIEEETKLVITR</sequence>
<keyword evidence="9" id="KW-1185">Reference proteome</keyword>
<evidence type="ECO:0000313" key="9">
    <source>
        <dbReference type="Proteomes" id="UP000231962"/>
    </source>
</evidence>
<keyword evidence="4" id="KW-0812">Transmembrane</keyword>
<keyword evidence="3" id="KW-0862">Zinc</keyword>
<accession>A0A2M9ZK61</accession>
<dbReference type="InterPro" id="IPR013154">
    <property type="entry name" value="ADH-like_N"/>
</dbReference>
<dbReference type="GO" id="GO:0046872">
    <property type="term" value="F:metal ion binding"/>
    <property type="evidence" value="ECO:0007669"/>
    <property type="project" value="UniProtKB-KW"/>
</dbReference>
<feature type="domain" description="Alcohol dehydrogenase-like N-terminal" evidence="6">
    <location>
        <begin position="26"/>
        <end position="140"/>
    </location>
</feature>
<keyword evidence="2" id="KW-0479">Metal-binding</keyword>
<dbReference type="Gene3D" id="3.90.180.10">
    <property type="entry name" value="Medium-chain alcohol dehydrogenases, catalytic domain"/>
    <property type="match status" value="1"/>
</dbReference>
<dbReference type="OrthoDB" id="9777057at2"/>
<dbReference type="InterPro" id="IPR036291">
    <property type="entry name" value="NAD(P)-bd_dom_sf"/>
</dbReference>
<dbReference type="InterPro" id="IPR011032">
    <property type="entry name" value="GroES-like_sf"/>
</dbReference>
<gene>
    <name evidence="7" type="ORF">CH360_11195</name>
    <name evidence="8" type="ORF">CH373_13630</name>
</gene>